<dbReference type="GO" id="GO:0070600">
    <property type="term" value="P:fungal-type cell wall (1-&gt;3)-alpha-glucan biosynthetic process"/>
    <property type="evidence" value="ECO:0007669"/>
    <property type="project" value="TreeGrafter"/>
</dbReference>
<evidence type="ECO:0000259" key="10">
    <source>
        <dbReference type="SMART" id="SM00642"/>
    </source>
</evidence>
<dbReference type="FunFam" id="3.40.50.2000:FF:000052">
    <property type="entry name" value="Alpha-1,3-glucan synthase Ags2"/>
    <property type="match status" value="1"/>
</dbReference>
<reference evidence="11 12" key="1">
    <citation type="submission" date="2015-09" db="EMBL/GenBank/DDBJ databases">
        <title>Host preference determinants of Valsa canker pathogens revealed by comparative genomics.</title>
        <authorList>
            <person name="Yin Z."/>
            <person name="Huang L."/>
        </authorList>
    </citation>
    <scope>NUCLEOTIDE SEQUENCE [LARGE SCALE GENOMIC DNA]</scope>
    <source>
        <strain evidence="11 12">03-1</strain>
    </source>
</reference>
<feature type="transmembrane region" description="Helical" evidence="8">
    <location>
        <begin position="2008"/>
        <end position="2030"/>
    </location>
</feature>
<dbReference type="OrthoDB" id="512920at2759"/>
<dbReference type="InterPro" id="IPR058658">
    <property type="entry name" value="Mok11-13/Ags1-like_Ig_2"/>
</dbReference>
<feature type="transmembrane region" description="Helical" evidence="8">
    <location>
        <begin position="2196"/>
        <end position="2221"/>
    </location>
</feature>
<evidence type="ECO:0000256" key="6">
    <source>
        <dbReference type="ARBA" id="ARBA00048960"/>
    </source>
</evidence>
<feature type="chain" id="PRO_5019463087" description="alpha-1,3-glucan synthase" evidence="9">
    <location>
        <begin position="22"/>
        <end position="2373"/>
    </location>
</feature>
<dbReference type="Pfam" id="PF26111">
    <property type="entry name" value="Ig_Mok13"/>
    <property type="match status" value="1"/>
</dbReference>
<dbReference type="Pfam" id="PF26127">
    <property type="entry name" value="12TM_Mok13"/>
    <property type="match status" value="1"/>
</dbReference>
<dbReference type="PANTHER" id="PTHR47182:SF2">
    <property type="entry name" value="CELL WALL ALPHA-1,3-GLUCAN SYNTHASE AGS1"/>
    <property type="match status" value="1"/>
</dbReference>
<dbReference type="STRING" id="356882.A0A423VZR1"/>
<dbReference type="Pfam" id="PF08323">
    <property type="entry name" value="Glyco_transf_5"/>
    <property type="match status" value="1"/>
</dbReference>
<evidence type="ECO:0000256" key="3">
    <source>
        <dbReference type="ARBA" id="ARBA00022676"/>
    </source>
</evidence>
<keyword evidence="4" id="KW-0808">Transferase</keyword>
<accession>A0A423VZR1</accession>
<dbReference type="GO" id="GO:0009277">
    <property type="term" value="C:fungal-type cell wall"/>
    <property type="evidence" value="ECO:0007669"/>
    <property type="project" value="TreeGrafter"/>
</dbReference>
<sequence length="2373" mass="263551">MDRLLSCFLSFLVWLMVRVEAFPYEATLIDWNLNQNAEASTPLDYWGEWENHTYTPSPDNWRMPTYTVALDRYANGDPVNDDANGTLFEHDWMSNQFRFGGDVKGLMNDLDYIQGIGIGTVYIMGSPFINQPWQSDSYSPLDFTLLDQHHGRIQEWRDLVNAIHDRGMYVLLDNTMATMGDLIAFKGSLNGTAAFEWGEYDYEWKYDRRYVDFSPGNDVIDCTYPRMWTDDGWPLALNQTTCRDSEFDQYGDSSNTGTVEVFQNELSKYGSVQDRLRDWRSDVLDKIKRFSCMQIAMLDIDGFRMDKAIQTTVDSMAEFAEHQRQCAREYGKENFYIVGEVVGTDAQAAIYIGRGKQPDMYFDNVTEAAMSTNTTDSPGYIRNASRSALDGAGFQYIIYGAMTRFLGLSGETGLDGVDFAELWRNIALDEDLVNANTGKFDPRHVMGMTSQDVFRWTALKNGTERQLLGQFITTLEVPGTPALYWGEEQSLYIIDSTAANYLYGRQPMSSNRAWQLHGCYHLGDSALYGEVPDGPGLTGCYDDNVSLDHKDPSHPVRNVIKRMYEIRRQYPVLNDGYNLEALSNQTEIEYLPGSGSLPSPFGVWSVWRSQLQGVQDLEEADDDGNQGVWLVFSNVNGTKDFSFDCHDESAALVSPFTVGTTVKNLFYPYEEHVLENSTVTFTRNSVTGLTGCLSNLTMDGWGYKAFVPKAKFVDPAPTITKVVPSHDERRTASVSLGEQQTISIEIHFSHDMSCDSVTSGLTVNSTTSDGAVARINNATVTCVSLNAADDVKYVGQPATLWKFTADLENVSHGIHTLTITNASTTNGSYTNAVDRFMFRLGASDNPMVFPQTGNYSTSLLHRIDSTGDLYISQRAPGADKYRYSLTWGSSWSDWTDYTGGNVTLQDQPWSGGAKQEWDGDHVIVQYWSQRAGSGDHVQHGDLVTSSPQKPRRWPHAFIFGSWNTWGYDDGLDNSMSLTSPATDYGNATGSNWVFDLAAEWPTHIQVNVWGMNPIGLPDKTMEFGDVDGDGVLDWLHPDTLANNVINITNGPGMPHIGWRLLVNDGNYNYRLVPTGSARYQLALSVLLALVPLLTSCLAIWAFKRSYYQVKFNQVGIADGSGFWDRTWALLGICGLMKPKSKAVVQKEKPAALAAGAAASSTSQRTVLIATMEYEIDDWNIKIKIGGLGKMASLMGSSALSHTNLIWVVPCVGGIDYPTDAVAEPMVVTINNAQYVVNVQYHMLRNITFVLLDAPIFRAQSKADPYPARMDDIESAIYYSAWNACIAETIKRFPVDLYHINDYHGAIAPLYLMPNTIPISLSLHNAEFQGMWSLRTKGEMSEISAVFNLPKEVVKKYIQFDKVFNMLYGAASYIRQHQGGYGAVGVSKKYGTRAYKRYPIFWGLNEIGSLPNPDPEDMAALDDADMDKEPETMDVAIDEEAEEKRGDLRTQAQKWAGLDVNPNAQLFVFVGRWSLQKGIDLIADVFPAIMDKHKDVQLICIGPTIDNHGKFAALKLQKIMERYPGRVYSKPEFTQIPPYVFSGAEFALMPSRDEPFGLVAVEFGRKGALCVGSRVGGLGQMPGWWFTIESTETKHLLRQFKSTIKSALASSEETRRVMRARSLVQRFPVMQWVQDLDILQTRSIEVHESVKRGSTFNLLMAGSRAPSGVNTPVQPPPPVGTLPNTPQGTVPPSPMATAPNTAPSSAFPSRPASRAPSPTRGFLRREPSSLSVKTATDVESGAATPRNSYTPRVKSSSGLGKLLTSRLDDLAEMDKTTSQMDQGEGGKSSESPEPDSTKRLSAVNDQQTLVDRSLTPGLPMASQNQSVLTLDTVVGGRSDFKLQNVEPFFNDPKGEYYNAFSQMLDSHKGNLSADKLCVEEYIRSSEKEWFARFHDAKLGKTPKVVVSSVEYAGQSDDGNHEKDGNNEFNLSPDYKPPTGLKKLMLAKIGDWPLYAFLLALGQIIAANSYQVTLLTGQNGQSAQQVYITSGVYLAGSIFWWGIFRTCKLFIALSLAFFLYGSAFFVLGMIPFATTPLNVESLQYLATALYAVASASGFLFFTQNFLTDGGNPVRSWMFRACTIQGTQQIYIAALWFWGAYASKIQSTGGKLIASSSRTVTCVTIPIAVLLWAICGVLFVGLPDPYRSKPGYVSAFYRSLFRRKIVVWFLVVAIIQNYFLSAPYGRSWSYLWGSSIAPYWAVALLVVLFFVVIWAAFLAAMAYLSKEHSWALPLFAIGLGAPRWAQMLWGTSSIGLYLPWAGSNLSGALLGRVLWLWLGVLDALQGVGFGMILLQTLGRYHVSWTVFGAQVIGSAATIAARASAPDKIGPGPVFPNLAMNLWEGVNNVWLWVPLFLQLLVCVGFFMFFRKEQLFKP</sequence>
<feature type="signal peptide" evidence="9">
    <location>
        <begin position="1"/>
        <end position="21"/>
    </location>
</feature>
<dbReference type="InterPro" id="IPR058657">
    <property type="entry name" value="Mok11-13/Ags1-like_Ig"/>
</dbReference>
<gene>
    <name evidence="11" type="ORF">VMCG_07775</name>
</gene>
<comment type="catalytic activity">
    <reaction evidence="6">
        <text>[(1-&gt;3)-alpha-D-glucosyl](n) + UDP-alpha-D-glucose = [(1-&gt;3)-alpha-D-glucosyl](n+1) + UDP + H(+)</text>
        <dbReference type="Rhea" id="RHEA:19749"/>
        <dbReference type="Rhea" id="RHEA-COMP:11150"/>
        <dbReference type="Rhea" id="RHEA-COMP:11151"/>
        <dbReference type="ChEBI" id="CHEBI:15378"/>
        <dbReference type="ChEBI" id="CHEBI:28100"/>
        <dbReference type="ChEBI" id="CHEBI:58223"/>
        <dbReference type="ChEBI" id="CHEBI:58885"/>
        <dbReference type="EC" id="2.4.1.183"/>
    </reaction>
</comment>
<comment type="caution">
    <text evidence="11">The sequence shown here is derived from an EMBL/GenBank/DDBJ whole genome shotgun (WGS) entry which is preliminary data.</text>
</comment>
<dbReference type="PANTHER" id="PTHR47182">
    <property type="entry name" value="CELL WALL ALPHA-1,3-GLUCAN SYNTHASE AGS1-RELATED"/>
    <property type="match status" value="1"/>
</dbReference>
<dbReference type="SMART" id="SM00642">
    <property type="entry name" value="Aamy"/>
    <property type="match status" value="1"/>
</dbReference>
<dbReference type="InterPro" id="IPR058656">
    <property type="entry name" value="Mok11-13/Ags1-like_GH"/>
</dbReference>
<evidence type="ECO:0000256" key="8">
    <source>
        <dbReference type="SAM" id="Phobius"/>
    </source>
</evidence>
<evidence type="ECO:0000313" key="11">
    <source>
        <dbReference type="EMBL" id="ROV96531.1"/>
    </source>
</evidence>
<feature type="transmembrane region" description="Helical" evidence="8">
    <location>
        <begin position="2042"/>
        <end position="2064"/>
    </location>
</feature>
<evidence type="ECO:0000313" key="12">
    <source>
        <dbReference type="Proteomes" id="UP000283895"/>
    </source>
</evidence>
<keyword evidence="12" id="KW-1185">Reference proteome</keyword>
<dbReference type="InterPro" id="IPR058654">
    <property type="entry name" value="Mok11-14/Ags1-like_TM"/>
</dbReference>
<evidence type="ECO:0000256" key="4">
    <source>
        <dbReference type="ARBA" id="ARBA00022679"/>
    </source>
</evidence>
<feature type="transmembrane region" description="Helical" evidence="8">
    <location>
        <begin position="1982"/>
        <end position="2001"/>
    </location>
</feature>
<feature type="transmembrane region" description="Helical" evidence="8">
    <location>
        <begin position="2241"/>
        <end position="2259"/>
    </location>
</feature>
<dbReference type="Pfam" id="PF26114">
    <property type="entry name" value="Ig_2_Mok13"/>
    <property type="match status" value="1"/>
</dbReference>
<feature type="domain" description="Glycosyl hydrolase family 13 catalytic" evidence="10">
    <location>
        <begin position="67"/>
        <end position="512"/>
    </location>
</feature>
<feature type="transmembrane region" description="Helical" evidence="8">
    <location>
        <begin position="2076"/>
        <end position="2095"/>
    </location>
</feature>
<dbReference type="Pfam" id="PF26122">
    <property type="entry name" value="CBM_Mok13"/>
    <property type="match status" value="1"/>
</dbReference>
<dbReference type="Gene3D" id="3.20.20.80">
    <property type="entry name" value="Glycosidases"/>
    <property type="match status" value="1"/>
</dbReference>
<dbReference type="Pfam" id="PF00128">
    <property type="entry name" value="Alpha-amylase"/>
    <property type="match status" value="1"/>
</dbReference>
<evidence type="ECO:0000256" key="5">
    <source>
        <dbReference type="ARBA" id="ARBA00023316"/>
    </source>
</evidence>
<name>A0A423VZR1_9PEZI</name>
<dbReference type="InterPro" id="IPR013534">
    <property type="entry name" value="Starch_synth_cat_dom"/>
</dbReference>
<dbReference type="EMBL" id="LKEA01000032">
    <property type="protein sequence ID" value="ROV96531.1"/>
    <property type="molecule type" value="Genomic_DNA"/>
</dbReference>
<keyword evidence="8" id="KW-0472">Membrane</keyword>
<dbReference type="EC" id="2.4.1.183" evidence="2"/>
<dbReference type="GO" id="GO:0047657">
    <property type="term" value="F:alpha-1,3-glucan synthase activity"/>
    <property type="evidence" value="ECO:0007669"/>
    <property type="project" value="UniProtKB-EC"/>
</dbReference>
<dbReference type="Proteomes" id="UP000283895">
    <property type="component" value="Unassembled WGS sequence"/>
</dbReference>
<proteinExistence type="inferred from homology"/>
<dbReference type="Gene3D" id="3.40.50.2000">
    <property type="entry name" value="Glycogen Phosphorylase B"/>
    <property type="match status" value="2"/>
</dbReference>
<feature type="transmembrane region" description="Helical" evidence="8">
    <location>
        <begin position="1950"/>
        <end position="1970"/>
    </location>
</feature>
<evidence type="ECO:0000256" key="7">
    <source>
        <dbReference type="SAM" id="MobiDB-lite"/>
    </source>
</evidence>
<feature type="transmembrane region" description="Helical" evidence="8">
    <location>
        <begin position="2115"/>
        <end position="2137"/>
    </location>
</feature>
<evidence type="ECO:0000256" key="2">
    <source>
        <dbReference type="ARBA" id="ARBA00012688"/>
    </source>
</evidence>
<evidence type="ECO:0000256" key="9">
    <source>
        <dbReference type="SAM" id="SignalP"/>
    </source>
</evidence>
<feature type="compositionally biased region" description="Low complexity" evidence="7">
    <location>
        <begin position="1701"/>
        <end position="1717"/>
    </location>
</feature>
<dbReference type="InterPro" id="IPR058655">
    <property type="entry name" value="Mok11-14/Ags1-like"/>
</dbReference>
<dbReference type="Pfam" id="PF26108">
    <property type="entry name" value="GH_Mok13"/>
    <property type="match status" value="1"/>
</dbReference>
<comment type="similarity">
    <text evidence="1">Belongs to the glycosyltransferase group 1 family.</text>
</comment>
<keyword evidence="3" id="KW-0328">Glycosyltransferase</keyword>
<dbReference type="SUPFAM" id="SSF53756">
    <property type="entry name" value="UDP-Glycosyltransferase/glycogen phosphorylase"/>
    <property type="match status" value="1"/>
</dbReference>
<keyword evidence="9" id="KW-0732">Signal</keyword>
<feature type="region of interest" description="Disordered" evidence="7">
    <location>
        <begin position="1774"/>
        <end position="1804"/>
    </location>
</feature>
<dbReference type="SUPFAM" id="SSF51445">
    <property type="entry name" value="(Trans)glycosidases"/>
    <property type="match status" value="1"/>
</dbReference>
<keyword evidence="8" id="KW-1133">Transmembrane helix</keyword>
<keyword evidence="8" id="KW-0812">Transmembrane</keyword>
<dbReference type="InterPro" id="IPR017853">
    <property type="entry name" value="GH"/>
</dbReference>
<organism evidence="11 12">
    <name type="scientific">Cytospora schulzeri</name>
    <dbReference type="NCBI Taxonomy" id="448051"/>
    <lineage>
        <taxon>Eukaryota</taxon>
        <taxon>Fungi</taxon>
        <taxon>Dikarya</taxon>
        <taxon>Ascomycota</taxon>
        <taxon>Pezizomycotina</taxon>
        <taxon>Sordariomycetes</taxon>
        <taxon>Sordariomycetidae</taxon>
        <taxon>Diaporthales</taxon>
        <taxon>Cytosporaceae</taxon>
        <taxon>Cytospora</taxon>
    </lineage>
</organism>
<feature type="region of interest" description="Disordered" evidence="7">
    <location>
        <begin position="1666"/>
        <end position="1760"/>
    </location>
</feature>
<feature type="transmembrane region" description="Helical" evidence="8">
    <location>
        <begin position="2345"/>
        <end position="2365"/>
    </location>
</feature>
<protein>
    <recommendedName>
        <fullName evidence="2">alpha-1,3-glucan synthase</fullName>
        <ecNumber evidence="2">2.4.1.183</ecNumber>
    </recommendedName>
</protein>
<dbReference type="InterPro" id="IPR058659">
    <property type="entry name" value="Mok11-13/Ags1-like_CBM"/>
</dbReference>
<feature type="transmembrane region" description="Helical" evidence="8">
    <location>
        <begin position="2271"/>
        <end position="2291"/>
    </location>
</feature>
<dbReference type="InterPro" id="IPR006047">
    <property type="entry name" value="GH13_cat_dom"/>
</dbReference>
<dbReference type="Pfam" id="PF13692">
    <property type="entry name" value="Glyco_trans_1_4"/>
    <property type="match status" value="1"/>
</dbReference>
<keyword evidence="5" id="KW-0961">Cell wall biogenesis/degradation</keyword>
<evidence type="ECO:0000256" key="1">
    <source>
        <dbReference type="ARBA" id="ARBA00006122"/>
    </source>
</evidence>
<feature type="transmembrane region" description="Helical" evidence="8">
    <location>
        <begin position="2158"/>
        <end position="2176"/>
    </location>
</feature>